<proteinExistence type="predicted"/>
<sequence length="68" mass="7885">MLTQFVISFMQQATELHEVHHDVIQPAKDRIGTVDLSSFLTHHSLYHFSASRNFRHKVVRLMPRISAA</sequence>
<name>A0A1H6FIE9_9GAMM</name>
<accession>A0A1H6FIE9</accession>
<dbReference type="EMBL" id="FMSV02000558">
    <property type="protein sequence ID" value="SEH09201.1"/>
    <property type="molecule type" value="Genomic_DNA"/>
</dbReference>
<evidence type="ECO:0000313" key="1">
    <source>
        <dbReference type="EMBL" id="SEH09201.1"/>
    </source>
</evidence>
<dbReference type="AlphaFoldDB" id="A0A1H6FIE9"/>
<organism evidence="1 3">
    <name type="scientific">Candidatus Venteria ishoeyi</name>
    <dbReference type="NCBI Taxonomy" id="1899563"/>
    <lineage>
        <taxon>Bacteria</taxon>
        <taxon>Pseudomonadati</taxon>
        <taxon>Pseudomonadota</taxon>
        <taxon>Gammaproteobacteria</taxon>
        <taxon>Thiotrichales</taxon>
        <taxon>Thiotrichaceae</taxon>
        <taxon>Venteria</taxon>
    </lineage>
</organism>
<evidence type="ECO:0000313" key="2">
    <source>
        <dbReference type="EMBL" id="SEH09326.1"/>
    </source>
</evidence>
<dbReference type="EMBL" id="FMSV02000561">
    <property type="protein sequence ID" value="SEH09326.1"/>
    <property type="molecule type" value="Genomic_DNA"/>
</dbReference>
<protein>
    <submittedName>
        <fullName evidence="1">Uncharacterized protein</fullName>
    </submittedName>
</protein>
<evidence type="ECO:0000313" key="3">
    <source>
        <dbReference type="Proteomes" id="UP000236724"/>
    </source>
</evidence>
<keyword evidence="3" id="KW-1185">Reference proteome</keyword>
<gene>
    <name evidence="1" type="ORF">MBHS_05095</name>
    <name evidence="2" type="ORF">MBHS_05221</name>
</gene>
<dbReference type="Proteomes" id="UP000236724">
    <property type="component" value="Unassembled WGS sequence"/>
</dbReference>
<reference evidence="1 3" key="1">
    <citation type="submission" date="2016-10" db="EMBL/GenBank/DDBJ databases">
        <authorList>
            <person name="de Groot N.N."/>
        </authorList>
    </citation>
    <scope>NUCLEOTIDE SEQUENCE [LARGE SCALE GENOMIC DNA]</scope>
    <source>
        <strain evidence="1">MBHS1</strain>
    </source>
</reference>